<feature type="transmembrane region" description="Helical" evidence="1">
    <location>
        <begin position="20"/>
        <end position="43"/>
    </location>
</feature>
<keyword evidence="1" id="KW-0812">Transmembrane</keyword>
<reference evidence="2 3" key="1">
    <citation type="submission" date="2015-04" db="EMBL/GenBank/DDBJ databases">
        <authorList>
            <person name="Syromyatnikov M.Y."/>
            <person name="Popov V.N."/>
        </authorList>
    </citation>
    <scope>NUCLEOTIDE SEQUENCE [LARGE SCALE GENOMIC DNA]</scope>
</reference>
<organism evidence="2 3">
    <name type="scientific">Clunio marinus</name>
    <dbReference type="NCBI Taxonomy" id="568069"/>
    <lineage>
        <taxon>Eukaryota</taxon>
        <taxon>Metazoa</taxon>
        <taxon>Ecdysozoa</taxon>
        <taxon>Arthropoda</taxon>
        <taxon>Hexapoda</taxon>
        <taxon>Insecta</taxon>
        <taxon>Pterygota</taxon>
        <taxon>Neoptera</taxon>
        <taxon>Endopterygota</taxon>
        <taxon>Diptera</taxon>
        <taxon>Nematocera</taxon>
        <taxon>Chironomoidea</taxon>
        <taxon>Chironomidae</taxon>
        <taxon>Clunio</taxon>
    </lineage>
</organism>
<keyword evidence="3" id="KW-1185">Reference proteome</keyword>
<dbReference type="Proteomes" id="UP000183832">
    <property type="component" value="Unassembled WGS sequence"/>
</dbReference>
<accession>A0A1J1HYZ7</accession>
<dbReference type="EMBL" id="CVRI01000037">
    <property type="protein sequence ID" value="CRK93328.1"/>
    <property type="molecule type" value="Genomic_DNA"/>
</dbReference>
<dbReference type="AlphaFoldDB" id="A0A1J1HYZ7"/>
<proteinExistence type="predicted"/>
<name>A0A1J1HYZ7_9DIPT</name>
<evidence type="ECO:0000313" key="3">
    <source>
        <dbReference type="Proteomes" id="UP000183832"/>
    </source>
</evidence>
<evidence type="ECO:0000256" key="1">
    <source>
        <dbReference type="SAM" id="Phobius"/>
    </source>
</evidence>
<keyword evidence="1" id="KW-0472">Membrane</keyword>
<protein>
    <submittedName>
        <fullName evidence="2">CLUMA_CG006869, isoform A</fullName>
    </submittedName>
</protein>
<keyword evidence="1" id="KW-1133">Transmembrane helix</keyword>
<evidence type="ECO:0000313" key="2">
    <source>
        <dbReference type="EMBL" id="CRK93328.1"/>
    </source>
</evidence>
<gene>
    <name evidence="2" type="ORF">CLUMA_CG006869</name>
</gene>
<sequence length="92" mass="10278">MCKIDFNILKANIRLKLESFGIVVAIINLIIVIAATIFSILRLIHGVIRHGNDAFIVGICFFVFVIIFLVAFVSFQLIDGVGPVRKIYLCLL</sequence>
<feature type="transmembrane region" description="Helical" evidence="1">
    <location>
        <begin position="55"/>
        <end position="78"/>
    </location>
</feature>